<evidence type="ECO:0000256" key="1">
    <source>
        <dbReference type="SAM" id="MobiDB-lite"/>
    </source>
</evidence>
<evidence type="ECO:0008006" key="4">
    <source>
        <dbReference type="Google" id="ProtNLM"/>
    </source>
</evidence>
<protein>
    <recommendedName>
        <fullName evidence="4">Glycine rich protein</fullName>
    </recommendedName>
</protein>
<keyword evidence="3" id="KW-1185">Reference proteome</keyword>
<dbReference type="PATRIC" id="fig|582680.6.peg.3708"/>
<sequence length="393" mass="37702">MEWSKCTLCLAANAGEAETTLCEGDSMDDSNSSEQQKEIGIRSGGSTSRTIQRRTIVKGAAWSLPVFAAAVAVPMASASGTPACATQKTFFTLPDSPSAAGITTVFVVPAKVKSLTVTVTGGAGGATFGSTTVWGGRGGLVTATVPVVPGETLDLLVGQGGASRTALTANPSILTGGQGFGNGGDSDPAADNPNNGPGSWWGGAAGGAGSAILRGTQPLVVAGGGGGAAGLYSAGYTYYYGGRGGNAGVAGEANWANVPDGRRMDNPGGLVGGGAAGSGSATPRGSYFLLPGLATSSARDGAVGAGVSHSYAGQRLGSGAGAGGGGFAGGGSGARGGDASGADGIYTVQGAGGAGGTSYLDAASGVIGTMSNWKHSASTTGRQGGTITIEWCA</sequence>
<feature type="region of interest" description="Disordered" evidence="1">
    <location>
        <begin position="173"/>
        <end position="201"/>
    </location>
</feature>
<proteinExistence type="predicted"/>
<gene>
    <name evidence="2" type="ORF">RS86_03622</name>
</gene>
<feature type="region of interest" description="Disordered" evidence="1">
    <location>
        <begin position="22"/>
        <end position="47"/>
    </location>
</feature>
<accession>A0A0F0LBX2</accession>
<dbReference type="AlphaFoldDB" id="A0A0F0LBX2"/>
<organism evidence="2 3">
    <name type="scientific">Microbacterium azadirachtae</name>
    <dbReference type="NCBI Taxonomy" id="582680"/>
    <lineage>
        <taxon>Bacteria</taxon>
        <taxon>Bacillati</taxon>
        <taxon>Actinomycetota</taxon>
        <taxon>Actinomycetes</taxon>
        <taxon>Micrococcales</taxon>
        <taxon>Microbacteriaceae</taxon>
        <taxon>Microbacterium</taxon>
    </lineage>
</organism>
<name>A0A0F0LBX2_9MICO</name>
<dbReference type="EMBL" id="JYIX01000040">
    <property type="protein sequence ID" value="KJL30682.1"/>
    <property type="molecule type" value="Genomic_DNA"/>
</dbReference>
<comment type="caution">
    <text evidence="2">The sequence shown here is derived from an EMBL/GenBank/DDBJ whole genome shotgun (WGS) entry which is preliminary data.</text>
</comment>
<reference evidence="2 3" key="1">
    <citation type="submission" date="2015-02" db="EMBL/GenBank/DDBJ databases">
        <title>Draft genome sequences of ten Microbacterium spp. with emphasis on heavy metal contaminated environments.</title>
        <authorList>
            <person name="Corretto E."/>
        </authorList>
    </citation>
    <scope>NUCLEOTIDE SEQUENCE [LARGE SCALE GENOMIC DNA]</scope>
    <source>
        <strain evidence="2 3">ARN176</strain>
    </source>
</reference>
<evidence type="ECO:0000313" key="3">
    <source>
        <dbReference type="Proteomes" id="UP000033740"/>
    </source>
</evidence>
<dbReference type="Proteomes" id="UP000033740">
    <property type="component" value="Unassembled WGS sequence"/>
</dbReference>
<evidence type="ECO:0000313" key="2">
    <source>
        <dbReference type="EMBL" id="KJL30682.1"/>
    </source>
</evidence>